<protein>
    <recommendedName>
        <fullName evidence="4">DUF2304 domain-containing protein</fullName>
    </recommendedName>
</protein>
<name>A0A923IWM0_9ACTO</name>
<evidence type="ECO:0008006" key="4">
    <source>
        <dbReference type="Google" id="ProtNLM"/>
    </source>
</evidence>
<keyword evidence="1" id="KW-0812">Transmembrane</keyword>
<reference evidence="2" key="1">
    <citation type="submission" date="2020-08" db="EMBL/GenBank/DDBJ databases">
        <title>Sequencing the genomes of 1000 actinobacteria strains.</title>
        <authorList>
            <person name="Klenk H.-P."/>
        </authorList>
    </citation>
    <scope>NUCLEOTIDE SEQUENCE</scope>
    <source>
        <strain evidence="2">DSM 10695</strain>
    </source>
</reference>
<evidence type="ECO:0000313" key="2">
    <source>
        <dbReference type="EMBL" id="MBB6334252.1"/>
    </source>
</evidence>
<feature type="transmembrane region" description="Helical" evidence="1">
    <location>
        <begin position="35"/>
        <end position="56"/>
    </location>
</feature>
<accession>A0A923IWM0</accession>
<feature type="transmembrane region" description="Helical" evidence="1">
    <location>
        <begin position="6"/>
        <end position="23"/>
    </location>
</feature>
<comment type="caution">
    <text evidence="2">The sequence shown here is derived from an EMBL/GenBank/DDBJ whole genome shotgun (WGS) entry which is preliminary data.</text>
</comment>
<keyword evidence="1" id="KW-0472">Membrane</keyword>
<keyword evidence="1" id="KW-1133">Transmembrane helix</keyword>
<proteinExistence type="predicted"/>
<keyword evidence="3" id="KW-1185">Reference proteome</keyword>
<dbReference type="Proteomes" id="UP000617426">
    <property type="component" value="Unassembled WGS sequence"/>
</dbReference>
<evidence type="ECO:0000256" key="1">
    <source>
        <dbReference type="SAM" id="Phobius"/>
    </source>
</evidence>
<sequence length="155" mass="17211">MTSYWLPKVLILLGLVLITRLVLRRPKSASHLAVRRLAMLVLIVFACFAVVFPAILNSLAHLIGIEKGINLLVYGLVLALFAQMATSYRRDIDAEIRLTRLARAVALADAQRRLAQTREGRGLGAEVADEGAASMAIFETQDTIDTDEYTHERHQ</sequence>
<feature type="transmembrane region" description="Helical" evidence="1">
    <location>
        <begin position="68"/>
        <end position="88"/>
    </location>
</feature>
<gene>
    <name evidence="2" type="ORF">HD592_000817</name>
</gene>
<dbReference type="RefSeq" id="WP_184452098.1">
    <property type="nucleotide sequence ID" value="NZ_JACHMK010000001.1"/>
</dbReference>
<dbReference type="EMBL" id="JACHMK010000001">
    <property type="protein sequence ID" value="MBB6334252.1"/>
    <property type="molecule type" value="Genomic_DNA"/>
</dbReference>
<dbReference type="Pfam" id="PF10066">
    <property type="entry name" value="DUF2304"/>
    <property type="match status" value="1"/>
</dbReference>
<dbReference type="InterPro" id="IPR019277">
    <property type="entry name" value="DUF2304"/>
</dbReference>
<organism evidence="2 3">
    <name type="scientific">Schaalia hyovaginalis</name>
    <dbReference type="NCBI Taxonomy" id="29316"/>
    <lineage>
        <taxon>Bacteria</taxon>
        <taxon>Bacillati</taxon>
        <taxon>Actinomycetota</taxon>
        <taxon>Actinomycetes</taxon>
        <taxon>Actinomycetales</taxon>
        <taxon>Actinomycetaceae</taxon>
        <taxon>Schaalia</taxon>
    </lineage>
</organism>
<evidence type="ECO:0000313" key="3">
    <source>
        <dbReference type="Proteomes" id="UP000617426"/>
    </source>
</evidence>
<dbReference type="AlphaFoldDB" id="A0A923IWM0"/>